<gene>
    <name evidence="20" type="ORF">PLAN_41166</name>
</gene>
<evidence type="ECO:0000259" key="16">
    <source>
        <dbReference type="PROSITE" id="PS50112"/>
    </source>
</evidence>
<dbReference type="InterPro" id="IPR001054">
    <property type="entry name" value="A/G_cyclase"/>
</dbReference>
<evidence type="ECO:0000256" key="10">
    <source>
        <dbReference type="ARBA" id="ARBA00022989"/>
    </source>
</evidence>
<keyword evidence="3" id="KW-1003">Cell membrane</keyword>
<evidence type="ECO:0000256" key="4">
    <source>
        <dbReference type="ARBA" id="ARBA00022553"/>
    </source>
</evidence>
<keyword evidence="14" id="KW-0175">Coiled coil</keyword>
<feature type="repeat" description="TPR" evidence="13">
    <location>
        <begin position="939"/>
        <end position="972"/>
    </location>
</feature>
<dbReference type="GO" id="GO:0005524">
    <property type="term" value="F:ATP binding"/>
    <property type="evidence" value="ECO:0007669"/>
    <property type="project" value="UniProtKB-KW"/>
</dbReference>
<feature type="coiled-coil region" evidence="14">
    <location>
        <begin position="420"/>
        <end position="457"/>
    </location>
</feature>
<keyword evidence="5" id="KW-0808">Transferase</keyword>
<dbReference type="GO" id="GO:0000160">
    <property type="term" value="P:phosphorelay signal transduction system"/>
    <property type="evidence" value="ECO:0007669"/>
    <property type="project" value="UniProtKB-KW"/>
</dbReference>
<evidence type="ECO:0000256" key="9">
    <source>
        <dbReference type="ARBA" id="ARBA00022840"/>
    </source>
</evidence>
<dbReference type="InterPro" id="IPR000014">
    <property type="entry name" value="PAS"/>
</dbReference>
<dbReference type="Pfam" id="PF13426">
    <property type="entry name" value="PAS_9"/>
    <property type="match status" value="2"/>
</dbReference>
<dbReference type="SUPFAM" id="SSF55073">
    <property type="entry name" value="Nucleotide cyclase"/>
    <property type="match status" value="1"/>
</dbReference>
<evidence type="ECO:0000313" key="21">
    <source>
        <dbReference type="Proteomes" id="UP000196521"/>
    </source>
</evidence>
<dbReference type="GO" id="GO:0005886">
    <property type="term" value="C:plasma membrane"/>
    <property type="evidence" value="ECO:0007669"/>
    <property type="project" value="UniProtKB-SubCell"/>
</dbReference>
<feature type="domain" description="HAMP" evidence="19">
    <location>
        <begin position="376"/>
        <end position="428"/>
    </location>
</feature>
<dbReference type="CDD" id="cd18774">
    <property type="entry name" value="PDC2_HK_sensor"/>
    <property type="match status" value="1"/>
</dbReference>
<feature type="domain" description="PAC" evidence="17">
    <location>
        <begin position="641"/>
        <end position="693"/>
    </location>
</feature>
<dbReference type="PANTHER" id="PTHR43081">
    <property type="entry name" value="ADENYLATE CYCLASE, TERMINAL-DIFFERENTIATION SPECIFIC-RELATED"/>
    <property type="match status" value="1"/>
</dbReference>
<evidence type="ECO:0000256" key="3">
    <source>
        <dbReference type="ARBA" id="ARBA00022475"/>
    </source>
</evidence>
<dbReference type="InterPro" id="IPR035965">
    <property type="entry name" value="PAS-like_dom_sf"/>
</dbReference>
<dbReference type="InterPro" id="IPR033479">
    <property type="entry name" value="dCache_1"/>
</dbReference>
<keyword evidence="7" id="KW-0547">Nucleotide-binding</keyword>
<organism evidence="20 21">
    <name type="scientific">Planktothrix rubescens CCAP 1459/22</name>
    <dbReference type="NCBI Taxonomy" id="329571"/>
    <lineage>
        <taxon>Bacteria</taxon>
        <taxon>Bacillati</taxon>
        <taxon>Cyanobacteriota</taxon>
        <taxon>Cyanophyceae</taxon>
        <taxon>Oscillatoriophycideae</taxon>
        <taxon>Oscillatoriales</taxon>
        <taxon>Microcoleaceae</taxon>
        <taxon>Planktothrix</taxon>
    </lineage>
</organism>
<evidence type="ECO:0000256" key="15">
    <source>
        <dbReference type="SAM" id="Phobius"/>
    </source>
</evidence>
<dbReference type="Pfam" id="PF02743">
    <property type="entry name" value="dCache_1"/>
    <property type="match status" value="1"/>
</dbReference>
<dbReference type="SUPFAM" id="SSF55785">
    <property type="entry name" value="PYP-like sensor domain (PAS domain)"/>
    <property type="match status" value="2"/>
</dbReference>
<evidence type="ECO:0000313" key="20">
    <source>
        <dbReference type="EMBL" id="CAC5344751.1"/>
    </source>
</evidence>
<evidence type="ECO:0000256" key="2">
    <source>
        <dbReference type="ARBA" id="ARBA00005381"/>
    </source>
</evidence>
<keyword evidence="21" id="KW-1185">Reference proteome</keyword>
<evidence type="ECO:0000256" key="14">
    <source>
        <dbReference type="SAM" id="Coils"/>
    </source>
</evidence>
<keyword evidence="4" id="KW-0597">Phosphoprotein</keyword>
<dbReference type="PROSITE" id="PS50113">
    <property type="entry name" value="PAC"/>
    <property type="match status" value="1"/>
</dbReference>
<comment type="similarity">
    <text evidence="2">Belongs to the adenylyl cyclase class-3 family.</text>
</comment>
<accession>A0A6J7ZQX9</accession>
<dbReference type="InterPro" id="IPR019734">
    <property type="entry name" value="TPR_rpt"/>
</dbReference>
<keyword evidence="10 15" id="KW-1133">Transmembrane helix</keyword>
<dbReference type="CDD" id="cd12913">
    <property type="entry name" value="PDC1_MCP_like"/>
    <property type="match status" value="1"/>
</dbReference>
<keyword evidence="6 15" id="KW-0812">Transmembrane</keyword>
<dbReference type="Gene3D" id="3.30.70.1230">
    <property type="entry name" value="Nucleotide cyclase"/>
    <property type="match status" value="1"/>
</dbReference>
<dbReference type="EMBL" id="CZCZ02000014">
    <property type="protein sequence ID" value="CAC5344751.1"/>
    <property type="molecule type" value="Genomic_DNA"/>
</dbReference>
<dbReference type="GO" id="GO:0006171">
    <property type="term" value="P:cAMP biosynthetic process"/>
    <property type="evidence" value="ECO:0007669"/>
    <property type="project" value="TreeGrafter"/>
</dbReference>
<reference evidence="20" key="1">
    <citation type="submission" date="2020-05" db="EMBL/GenBank/DDBJ databases">
        <authorList>
            <consortium name="Genoscope - CEA"/>
            <person name="William W."/>
        </authorList>
    </citation>
    <scope>NUCLEOTIDE SEQUENCE [LARGE SCALE GENOMIC DNA]</scope>
    <source>
        <strain evidence="20">PCC 7821</strain>
    </source>
</reference>
<dbReference type="PANTHER" id="PTHR43081:SF1">
    <property type="entry name" value="ADENYLATE CYCLASE, TERMINAL-DIFFERENTIATION SPECIFIC"/>
    <property type="match status" value="1"/>
</dbReference>
<evidence type="ECO:0000256" key="13">
    <source>
        <dbReference type="PROSITE-ProRule" id="PRU00339"/>
    </source>
</evidence>
<evidence type="ECO:0000256" key="8">
    <source>
        <dbReference type="ARBA" id="ARBA00022777"/>
    </source>
</evidence>
<feature type="transmembrane region" description="Helical" evidence="15">
    <location>
        <begin position="20"/>
        <end position="43"/>
    </location>
</feature>
<dbReference type="SMART" id="SM00086">
    <property type="entry name" value="PAC"/>
    <property type="match status" value="1"/>
</dbReference>
<keyword evidence="13" id="KW-0802">TPR repeat</keyword>
<dbReference type="RefSeq" id="WP_081694439.1">
    <property type="nucleotide sequence ID" value="NZ_LR812490.1"/>
</dbReference>
<dbReference type="CDD" id="cd07302">
    <property type="entry name" value="CHD"/>
    <property type="match status" value="1"/>
</dbReference>
<dbReference type="SUPFAM" id="SSF158472">
    <property type="entry name" value="HAMP domain-like"/>
    <property type="match status" value="1"/>
</dbReference>
<dbReference type="SMART" id="SM00091">
    <property type="entry name" value="PAS"/>
    <property type="match status" value="2"/>
</dbReference>
<feature type="domain" description="Guanylate cyclase" evidence="18">
    <location>
        <begin position="750"/>
        <end position="876"/>
    </location>
</feature>
<dbReference type="CDD" id="cd00130">
    <property type="entry name" value="PAS"/>
    <property type="match status" value="1"/>
</dbReference>
<sequence>MRFTPSAPSFPPSKPKVRLRTTLVVTFVIQIVAAVSLVGYLSFKNAQKAVNTLASQLRSELSARIEQELKSYFENPYRLNQLNSRAFLRGELDVRNVDSARPLLDQLKISPLLYSIYCGNSQGEFLGAVRILENNTLGLWTANAETGQHLYLYNVDREGRPTTLHKDSGAIYDPRQRPWYQKAQKTGRPVWSDIYLAFSTGLPTVTASQPIYNPDTDELLGVCATDVLLPDDFRKFLSSLAIGKSGIAFVSDRTGQLLSSSTDETLTVGEGKQAKLLPATDSQNPLIRGATQQLIHQYGSFASLDKPVQTEFLLNNQRQFIQVLPFKDGRGLDWLIVVVIPERDFMDEINANNRLTIILCLVALVIAILAGIATSRWISQPILKLSQASKAIAQGELDQHIETKGITELEVLASSFNTMTEQLQESFAKLETKNADLQQAKEALSAAKEQLEAVLNAVPGSISWLSADGVYIGVNRHLADNLSLNMPEIIGKKIGFFQQNSEYVEFIRQFLSSPEQSASQILPIILNDQRRYYLIVVQKYQQGLASVAVGIDITERRQAEEALRIAEENYRSIYENALEGIFQYHPEHSYINVNPAMARIYGYDSPQDLMDILHTSSYSLYVQSERHQKFISLMEEQETVSNFEFQIYRADRHKIWISASAKPVFNPNGNLLYYQGFIADITERKKAEVERQQFIEELFEVNSNLEVAMQTQLELTEAATRFVPQQFLSLLGYNSIAEVKLGEGVQHEMSILFSDIRDFTSISEKMTPEDNFQFINSYLSRMEPAITQHQGFIDKYIGDAIMALFNGGADDAIQAGITMLKALAEYNLTRSRSDRPKVSIGIGINTGSLMLGTVGGENRMDSTVISDAVNLASRIEGLTKYFGVPLLISEYTLKALQNPSLYGIRLMGRVNVKGKSEMVSVFEVFDADLPQIKDGKLATKTLFEEAVSLYNIENYQEAMKAFEDCFALNPIDRAAQFYLERIRQLPLNPPSQGGL</sequence>
<dbReference type="EMBL" id="LR812490">
    <property type="protein sequence ID" value="CAC5344751.1"/>
    <property type="molecule type" value="Genomic_DNA"/>
</dbReference>
<dbReference type="InterPro" id="IPR029151">
    <property type="entry name" value="Sensor-like_sf"/>
</dbReference>
<name>A0A6J7ZQX9_PLARU</name>
<dbReference type="AlphaFoldDB" id="A0A6J7ZQX9"/>
<dbReference type="CDD" id="cd06225">
    <property type="entry name" value="HAMP"/>
    <property type="match status" value="1"/>
</dbReference>
<evidence type="ECO:0000259" key="18">
    <source>
        <dbReference type="PROSITE" id="PS50125"/>
    </source>
</evidence>
<dbReference type="PROSITE" id="PS50885">
    <property type="entry name" value="HAMP"/>
    <property type="match status" value="1"/>
</dbReference>
<dbReference type="InterPro" id="IPR001610">
    <property type="entry name" value="PAC"/>
</dbReference>
<dbReference type="NCBIfam" id="TIGR00229">
    <property type="entry name" value="sensory_box"/>
    <property type="match status" value="1"/>
</dbReference>
<proteinExistence type="inferred from homology"/>
<dbReference type="SMART" id="SM00044">
    <property type="entry name" value="CYCc"/>
    <property type="match status" value="1"/>
</dbReference>
<evidence type="ECO:0000256" key="11">
    <source>
        <dbReference type="ARBA" id="ARBA00023012"/>
    </source>
</evidence>
<keyword evidence="8" id="KW-0418">Kinase</keyword>
<dbReference type="Pfam" id="PF00672">
    <property type="entry name" value="HAMP"/>
    <property type="match status" value="1"/>
</dbReference>
<dbReference type="PROSITE" id="PS50005">
    <property type="entry name" value="TPR"/>
    <property type="match status" value="1"/>
</dbReference>
<dbReference type="InterPro" id="IPR003660">
    <property type="entry name" value="HAMP_dom"/>
</dbReference>
<dbReference type="SUPFAM" id="SSF103190">
    <property type="entry name" value="Sensory domain-like"/>
    <property type="match status" value="1"/>
</dbReference>
<dbReference type="InterPro" id="IPR029787">
    <property type="entry name" value="Nucleotide_cyclase"/>
</dbReference>
<dbReference type="Gene3D" id="3.30.450.20">
    <property type="entry name" value="PAS domain"/>
    <property type="match status" value="3"/>
</dbReference>
<evidence type="ECO:0000259" key="17">
    <source>
        <dbReference type="PROSITE" id="PS50113"/>
    </source>
</evidence>
<comment type="caution">
    <text evidence="20">The sequence shown here is derived from an EMBL/GenBank/DDBJ whole genome shotgun (WGS) entry which is preliminary data.</text>
</comment>
<dbReference type="PROSITE" id="PS50125">
    <property type="entry name" value="GUANYLATE_CYCLASE_2"/>
    <property type="match status" value="1"/>
</dbReference>
<dbReference type="InterPro" id="IPR050697">
    <property type="entry name" value="Adenylyl/Guanylyl_Cyclase_3/4"/>
</dbReference>
<dbReference type="Gene3D" id="6.10.340.10">
    <property type="match status" value="1"/>
</dbReference>
<evidence type="ECO:0000256" key="5">
    <source>
        <dbReference type="ARBA" id="ARBA00022679"/>
    </source>
</evidence>
<protein>
    <submittedName>
        <fullName evidence="20">PAS domain S-box (Modular protein)</fullName>
    </submittedName>
</protein>
<evidence type="ECO:0000256" key="6">
    <source>
        <dbReference type="ARBA" id="ARBA00022692"/>
    </source>
</evidence>
<evidence type="ECO:0000256" key="7">
    <source>
        <dbReference type="ARBA" id="ARBA00022741"/>
    </source>
</evidence>
<dbReference type="Proteomes" id="UP000196521">
    <property type="component" value="Chromosome"/>
</dbReference>
<dbReference type="InterPro" id="IPR000700">
    <property type="entry name" value="PAS-assoc_C"/>
</dbReference>
<dbReference type="GO" id="GO:0016301">
    <property type="term" value="F:kinase activity"/>
    <property type="evidence" value="ECO:0007669"/>
    <property type="project" value="UniProtKB-KW"/>
</dbReference>
<dbReference type="GO" id="GO:0004016">
    <property type="term" value="F:adenylate cyclase activity"/>
    <property type="evidence" value="ECO:0007669"/>
    <property type="project" value="UniProtKB-ARBA"/>
</dbReference>
<dbReference type="Pfam" id="PF00211">
    <property type="entry name" value="Guanylate_cyc"/>
    <property type="match status" value="1"/>
</dbReference>
<dbReference type="SMART" id="SM00304">
    <property type="entry name" value="HAMP"/>
    <property type="match status" value="1"/>
</dbReference>
<dbReference type="PROSITE" id="PS50112">
    <property type="entry name" value="PAS"/>
    <property type="match status" value="1"/>
</dbReference>
<keyword evidence="9" id="KW-0067">ATP-binding</keyword>
<feature type="transmembrane region" description="Helical" evidence="15">
    <location>
        <begin position="355"/>
        <end position="378"/>
    </location>
</feature>
<comment type="subcellular location">
    <subcellularLocation>
        <location evidence="1">Cell membrane</location>
        <topology evidence="1">Multi-pass membrane protein</topology>
    </subcellularLocation>
</comment>
<evidence type="ECO:0000256" key="1">
    <source>
        <dbReference type="ARBA" id="ARBA00004651"/>
    </source>
</evidence>
<feature type="domain" description="PAS" evidence="16">
    <location>
        <begin position="566"/>
        <end position="607"/>
    </location>
</feature>
<evidence type="ECO:0000256" key="12">
    <source>
        <dbReference type="ARBA" id="ARBA00023136"/>
    </source>
</evidence>
<keyword evidence="12 15" id="KW-0472">Membrane</keyword>
<keyword evidence="11" id="KW-0902">Two-component regulatory system</keyword>
<evidence type="ECO:0000259" key="19">
    <source>
        <dbReference type="PROSITE" id="PS50885"/>
    </source>
</evidence>